<dbReference type="Proteomes" id="UP000653578">
    <property type="component" value="Unassembled WGS sequence"/>
</dbReference>
<protein>
    <submittedName>
        <fullName evidence="1">YokU family protein</fullName>
    </submittedName>
</protein>
<dbReference type="Pfam" id="PF14122">
    <property type="entry name" value="YokU"/>
    <property type="match status" value="1"/>
</dbReference>
<sequence>MITSMAQECSIPYEGGCKHMNCMWCETEDIRESVKDCYWIMPDGRLAVQILEIPALECANCRTYVLESTAQQIEETLYWHDVSALGTAFRYEDLLKAPRVKNMFLK</sequence>
<gene>
    <name evidence="1" type="ORF">GC096_33945</name>
</gene>
<dbReference type="EMBL" id="WHNY01000082">
    <property type="protein sequence ID" value="NOU69024.1"/>
    <property type="molecule type" value="Genomic_DNA"/>
</dbReference>
<evidence type="ECO:0000313" key="2">
    <source>
        <dbReference type="Proteomes" id="UP000653578"/>
    </source>
</evidence>
<comment type="caution">
    <text evidence="1">The sequence shown here is derived from an EMBL/GenBank/DDBJ whole genome shotgun (WGS) entry which is preliminary data.</text>
</comment>
<evidence type="ECO:0000313" key="1">
    <source>
        <dbReference type="EMBL" id="NOU69024.1"/>
    </source>
</evidence>
<proteinExistence type="predicted"/>
<organism evidence="1 2">
    <name type="scientific">Paenibacillus plantarum</name>
    <dbReference type="NCBI Taxonomy" id="2654975"/>
    <lineage>
        <taxon>Bacteria</taxon>
        <taxon>Bacillati</taxon>
        <taxon>Bacillota</taxon>
        <taxon>Bacilli</taxon>
        <taxon>Bacillales</taxon>
        <taxon>Paenibacillaceae</taxon>
        <taxon>Paenibacillus</taxon>
    </lineage>
</organism>
<dbReference type="InterPro" id="IPR022451">
    <property type="entry name" value="CHP03829_YokU"/>
</dbReference>
<accession>A0ABX1XL50</accession>
<keyword evidence="2" id="KW-1185">Reference proteome</keyword>
<reference evidence="1 2" key="1">
    <citation type="submission" date="2019-10" db="EMBL/GenBank/DDBJ databases">
        <title>Description of Paenibacillus humi sp. nov.</title>
        <authorList>
            <person name="Carlier A."/>
            <person name="Qi S."/>
        </authorList>
    </citation>
    <scope>NUCLEOTIDE SEQUENCE [LARGE SCALE GENOMIC DNA]</scope>
    <source>
        <strain evidence="1 2">LMG 31461</strain>
    </source>
</reference>
<name>A0ABX1XL50_9BACL</name>